<proteinExistence type="predicted"/>
<feature type="compositionally biased region" description="Basic and acidic residues" evidence="1">
    <location>
        <begin position="41"/>
        <end position="51"/>
    </location>
</feature>
<gene>
    <name evidence="2" type="ORF">GCM10020221_15770</name>
</gene>
<feature type="compositionally biased region" description="Basic and acidic residues" evidence="1">
    <location>
        <begin position="60"/>
        <end position="79"/>
    </location>
</feature>
<dbReference type="EMBL" id="BAAAXZ010000060">
    <property type="protein sequence ID" value="GAA2920432.1"/>
    <property type="molecule type" value="Genomic_DNA"/>
</dbReference>
<sequence length="158" mass="16727">MRSGTSGFASTAERGSGRGTPGTLTRPAPSLLRPEAAVFDCELRTDTEREPPSPVAAVARESRPETDRREEPEREEAERAEVRELGALCGAPWVMPVGGEDSVPFGATTGARPQVSQYVSPPPTSSYAPVQPGRWQAPAVVPAVVPVVLPLMNPPCGR</sequence>
<evidence type="ECO:0000256" key="1">
    <source>
        <dbReference type="SAM" id="MobiDB-lite"/>
    </source>
</evidence>
<name>A0ABN3WMJ6_STRTU</name>
<keyword evidence="3" id="KW-1185">Reference proteome</keyword>
<evidence type="ECO:0000313" key="3">
    <source>
        <dbReference type="Proteomes" id="UP001501102"/>
    </source>
</evidence>
<organism evidence="2 3">
    <name type="scientific">Streptomyces thioluteus</name>
    <dbReference type="NCBI Taxonomy" id="66431"/>
    <lineage>
        <taxon>Bacteria</taxon>
        <taxon>Bacillati</taxon>
        <taxon>Actinomycetota</taxon>
        <taxon>Actinomycetes</taxon>
        <taxon>Kitasatosporales</taxon>
        <taxon>Streptomycetaceae</taxon>
        <taxon>Streptomyces</taxon>
    </lineage>
</organism>
<comment type="caution">
    <text evidence="2">The sequence shown here is derived from an EMBL/GenBank/DDBJ whole genome shotgun (WGS) entry which is preliminary data.</text>
</comment>
<accession>A0ABN3WMJ6</accession>
<dbReference type="Proteomes" id="UP001501102">
    <property type="component" value="Unassembled WGS sequence"/>
</dbReference>
<evidence type="ECO:0000313" key="2">
    <source>
        <dbReference type="EMBL" id="GAA2920432.1"/>
    </source>
</evidence>
<protein>
    <submittedName>
        <fullName evidence="2">Uncharacterized protein</fullName>
    </submittedName>
</protein>
<reference evidence="2 3" key="1">
    <citation type="journal article" date="2019" name="Int. J. Syst. Evol. Microbiol.">
        <title>The Global Catalogue of Microorganisms (GCM) 10K type strain sequencing project: providing services to taxonomists for standard genome sequencing and annotation.</title>
        <authorList>
            <consortium name="The Broad Institute Genomics Platform"/>
            <consortium name="The Broad Institute Genome Sequencing Center for Infectious Disease"/>
            <person name="Wu L."/>
            <person name="Ma J."/>
        </authorList>
    </citation>
    <scope>NUCLEOTIDE SEQUENCE [LARGE SCALE GENOMIC DNA]</scope>
    <source>
        <strain evidence="2 3">JCM 4087</strain>
    </source>
</reference>
<feature type="region of interest" description="Disordered" evidence="1">
    <location>
        <begin position="1"/>
        <end position="79"/>
    </location>
</feature>